<gene>
    <name evidence="4" type="primary">20199057</name>
    <name evidence="3" type="ORF">HELRODRAFT_161154</name>
</gene>
<feature type="coiled-coil region" evidence="1">
    <location>
        <begin position="37"/>
        <end position="97"/>
    </location>
</feature>
<dbReference type="HOGENOM" id="CLU_348940_0_0_1"/>
<feature type="coiled-coil region" evidence="1">
    <location>
        <begin position="269"/>
        <end position="333"/>
    </location>
</feature>
<reference evidence="4" key="3">
    <citation type="submission" date="2015-06" db="UniProtKB">
        <authorList>
            <consortium name="EnsemblMetazoa"/>
        </authorList>
    </citation>
    <scope>IDENTIFICATION</scope>
</reference>
<dbReference type="EMBL" id="AMQM01000757">
    <property type="status" value="NOT_ANNOTATED_CDS"/>
    <property type="molecule type" value="Genomic_DNA"/>
</dbReference>
<evidence type="ECO:0000313" key="5">
    <source>
        <dbReference type="Proteomes" id="UP000015101"/>
    </source>
</evidence>
<dbReference type="EMBL" id="KB096742">
    <property type="protein sequence ID" value="ESO01947.1"/>
    <property type="molecule type" value="Genomic_DNA"/>
</dbReference>
<dbReference type="InParanoid" id="T1ER57"/>
<dbReference type="EnsemblMetazoa" id="HelroT161154">
    <property type="protein sequence ID" value="HelroP161154"/>
    <property type="gene ID" value="HelroG161154"/>
</dbReference>
<evidence type="ECO:0000313" key="3">
    <source>
        <dbReference type="EMBL" id="ESO01947.1"/>
    </source>
</evidence>
<proteinExistence type="predicted"/>
<reference evidence="3 5" key="2">
    <citation type="journal article" date="2013" name="Nature">
        <title>Insights into bilaterian evolution from three spiralian genomes.</title>
        <authorList>
            <person name="Simakov O."/>
            <person name="Marletaz F."/>
            <person name="Cho S.J."/>
            <person name="Edsinger-Gonzales E."/>
            <person name="Havlak P."/>
            <person name="Hellsten U."/>
            <person name="Kuo D.H."/>
            <person name="Larsson T."/>
            <person name="Lv J."/>
            <person name="Arendt D."/>
            <person name="Savage R."/>
            <person name="Osoegawa K."/>
            <person name="de Jong P."/>
            <person name="Grimwood J."/>
            <person name="Chapman J.A."/>
            <person name="Shapiro H."/>
            <person name="Aerts A."/>
            <person name="Otillar R.P."/>
            <person name="Terry A.Y."/>
            <person name="Boore J.L."/>
            <person name="Grigoriev I.V."/>
            <person name="Lindberg D.R."/>
            <person name="Seaver E.C."/>
            <person name="Weisblat D.A."/>
            <person name="Putnam N.H."/>
            <person name="Rokhsar D.S."/>
        </authorList>
    </citation>
    <scope>NUCLEOTIDE SEQUENCE</scope>
</reference>
<protein>
    <submittedName>
        <fullName evidence="3 4">Uncharacterized protein</fullName>
    </submittedName>
</protein>
<reference evidence="5" key="1">
    <citation type="submission" date="2012-12" db="EMBL/GenBank/DDBJ databases">
        <authorList>
            <person name="Hellsten U."/>
            <person name="Grimwood J."/>
            <person name="Chapman J.A."/>
            <person name="Shapiro H."/>
            <person name="Aerts A."/>
            <person name="Otillar R.P."/>
            <person name="Terry A.Y."/>
            <person name="Boore J.L."/>
            <person name="Simakov O."/>
            <person name="Marletaz F."/>
            <person name="Cho S.-J."/>
            <person name="Edsinger-Gonzales E."/>
            <person name="Havlak P."/>
            <person name="Kuo D.-H."/>
            <person name="Larsson T."/>
            <person name="Lv J."/>
            <person name="Arendt D."/>
            <person name="Savage R."/>
            <person name="Osoegawa K."/>
            <person name="de Jong P."/>
            <person name="Lindberg D.R."/>
            <person name="Seaver E.C."/>
            <person name="Weisblat D.A."/>
            <person name="Putnam N.H."/>
            <person name="Grigoriev I.V."/>
            <person name="Rokhsar D.S."/>
        </authorList>
    </citation>
    <scope>NUCLEOTIDE SEQUENCE</scope>
</reference>
<evidence type="ECO:0000313" key="4">
    <source>
        <dbReference type="EnsemblMetazoa" id="HelroP161154"/>
    </source>
</evidence>
<feature type="compositionally biased region" description="Polar residues" evidence="2">
    <location>
        <begin position="468"/>
        <end position="487"/>
    </location>
</feature>
<keyword evidence="1" id="KW-0175">Coiled coil</keyword>
<accession>T1ER57</accession>
<dbReference type="KEGG" id="hro:HELRODRAFT_161154"/>
<dbReference type="RefSeq" id="XP_009019355.1">
    <property type="nucleotide sequence ID" value="XM_009021107.1"/>
</dbReference>
<dbReference type="Proteomes" id="UP000015101">
    <property type="component" value="Unassembled WGS sequence"/>
</dbReference>
<sequence>MNRKNNATQNGTIDCIGSSVPAMSSPRNELIKMVKLLAESKKVINDLIKERVQLTNELKELKLNLDRTKKYMTTKERKLFEERKSRESRLLEELKLKETKLAREIKWRERLMAEQIKKTKKESKCTETDEHLLRKSLTKKTEGYLSENLEKSTQYTEITGDVPSYLDNNSACDVEIGPSINEVSTSCNLSDLKLTRHASNFNIAVQVDSQTSLPVVRNCISDYSNILHKSRCGKDKELITADNSLNNKTNVKIKHRRSYSSRLQRPFKNQEIAKNLNKLICSMKKIKRKKMKKKTADESNKADLRIQLLETHMKELEILKLKQHQQNEEFKQQHYLFHKLIKNVHDDELQWKCLEEKVNKLNATKLSSEQNIPINDKLNQKSDLNGFPDMDFVDVPLNRNIDLSNSEDQKNYASWEENPRPHLINDYEEFDRLKELHIKELKKIRLMSNGAFQSRDLRVRFENEGSDDNNIVNNITDGDVNVNNSHNAPLDDDEDDDVELNSVAIHDEGGNEINQLGKEVLRSDENFLNKKILQRYLKKIHEENFLRLKKRRKNQLVGRKNNELIAKINKLLQLDSSKNANCYKNNNDFNNNINLTENVTSSYNCNNESNQLQQNEKLCMENRKPFNKACAVDACMSDITINKVPTAKEFLFEGSKNKEIDVEKNNSSKLNHLTDGKIFSNSFGHGESGNLIQYVPLHKWKNIGSCKKRSNVRVFSTKSYKNKKIVSNTDDSREMLKTEQIKSGRHNRNNSSLTSISAASLSIETAALTGDSSSLKESELLQKEAIENLLIENVGRVLKFLSVIHCIA</sequence>
<dbReference type="AlphaFoldDB" id="T1ER57"/>
<evidence type="ECO:0000256" key="1">
    <source>
        <dbReference type="SAM" id="Coils"/>
    </source>
</evidence>
<organism evidence="4 5">
    <name type="scientific">Helobdella robusta</name>
    <name type="common">Californian leech</name>
    <dbReference type="NCBI Taxonomy" id="6412"/>
    <lineage>
        <taxon>Eukaryota</taxon>
        <taxon>Metazoa</taxon>
        <taxon>Spiralia</taxon>
        <taxon>Lophotrochozoa</taxon>
        <taxon>Annelida</taxon>
        <taxon>Clitellata</taxon>
        <taxon>Hirudinea</taxon>
        <taxon>Rhynchobdellida</taxon>
        <taxon>Glossiphoniidae</taxon>
        <taxon>Helobdella</taxon>
    </lineage>
</organism>
<keyword evidence="5" id="KW-1185">Reference proteome</keyword>
<evidence type="ECO:0000256" key="2">
    <source>
        <dbReference type="SAM" id="MobiDB-lite"/>
    </source>
</evidence>
<name>T1ER57_HELRO</name>
<dbReference type="GeneID" id="20199057"/>
<feature type="region of interest" description="Disordered" evidence="2">
    <location>
        <begin position="468"/>
        <end position="495"/>
    </location>
</feature>
<dbReference type="CTD" id="20199057"/>